<dbReference type="EMBL" id="DS469542">
    <property type="protein sequence ID" value="EDO44664.1"/>
    <property type="molecule type" value="Genomic_DNA"/>
</dbReference>
<dbReference type="GO" id="GO:0007218">
    <property type="term" value="P:neuropeptide signaling pathway"/>
    <property type="evidence" value="ECO:0000318"/>
    <property type="project" value="GO_Central"/>
</dbReference>
<dbReference type="PRINTS" id="PR00237">
    <property type="entry name" value="GPCRRHODOPSN"/>
</dbReference>
<keyword evidence="2" id="KW-1003">Cell membrane</keyword>
<evidence type="ECO:0000256" key="3">
    <source>
        <dbReference type="ARBA" id="ARBA00022692"/>
    </source>
</evidence>
<dbReference type="CDD" id="cd00637">
    <property type="entry name" value="7tm_classA_rhodopsin-like"/>
    <property type="match status" value="1"/>
</dbReference>
<feature type="transmembrane region" description="Helical" evidence="10">
    <location>
        <begin position="48"/>
        <end position="69"/>
    </location>
</feature>
<evidence type="ECO:0000256" key="4">
    <source>
        <dbReference type="ARBA" id="ARBA00022989"/>
    </source>
</evidence>
<feature type="transmembrane region" description="Helical" evidence="10">
    <location>
        <begin position="89"/>
        <end position="108"/>
    </location>
</feature>
<organism evidence="12 13">
    <name type="scientific">Nematostella vectensis</name>
    <name type="common">Starlet sea anemone</name>
    <dbReference type="NCBI Taxonomy" id="45351"/>
    <lineage>
        <taxon>Eukaryota</taxon>
        <taxon>Metazoa</taxon>
        <taxon>Cnidaria</taxon>
        <taxon>Anthozoa</taxon>
        <taxon>Hexacorallia</taxon>
        <taxon>Actiniaria</taxon>
        <taxon>Edwardsiidae</taxon>
        <taxon>Nematostella</taxon>
    </lineage>
</organism>
<proteinExistence type="predicted"/>
<gene>
    <name evidence="12" type="ORF">NEMVEDRAFT_v1g202552</name>
</gene>
<protein>
    <recommendedName>
        <fullName evidence="11">G-protein coupled receptors family 1 profile domain-containing protein</fullName>
    </recommendedName>
</protein>
<keyword evidence="6 10" id="KW-0472">Membrane</keyword>
<dbReference type="Gene3D" id="1.20.1070.10">
    <property type="entry name" value="Rhodopsin 7-helix transmembrane proteins"/>
    <property type="match status" value="1"/>
</dbReference>
<evidence type="ECO:0000256" key="2">
    <source>
        <dbReference type="ARBA" id="ARBA00022475"/>
    </source>
</evidence>
<evidence type="ECO:0000256" key="7">
    <source>
        <dbReference type="ARBA" id="ARBA00023170"/>
    </source>
</evidence>
<evidence type="ECO:0000256" key="5">
    <source>
        <dbReference type="ARBA" id="ARBA00023040"/>
    </source>
</evidence>
<dbReference type="InterPro" id="IPR000276">
    <property type="entry name" value="GPCR_Rhodpsn"/>
</dbReference>
<feature type="transmembrane region" description="Helical" evidence="10">
    <location>
        <begin position="120"/>
        <end position="141"/>
    </location>
</feature>
<accession>A7RV10</accession>
<feature type="domain" description="G-protein coupled receptors family 1 profile" evidence="11">
    <location>
        <begin position="27"/>
        <end position="256"/>
    </location>
</feature>
<dbReference type="AlphaFoldDB" id="A7RV10"/>
<dbReference type="OMA" id="LENIXLP"/>
<dbReference type="PANTHER" id="PTHR24246:SF27">
    <property type="entry name" value="ADENOSINE RECEPTOR, ISOFORM A"/>
    <property type="match status" value="1"/>
</dbReference>
<evidence type="ECO:0000256" key="9">
    <source>
        <dbReference type="ARBA" id="ARBA00023224"/>
    </source>
</evidence>
<feature type="transmembrane region" description="Helical" evidence="10">
    <location>
        <begin position="161"/>
        <end position="181"/>
    </location>
</feature>
<dbReference type="InParanoid" id="A7RV10"/>
<keyword evidence="5" id="KW-0297">G-protein coupled receptor</keyword>
<keyword evidence="9" id="KW-0807">Transducer</keyword>
<evidence type="ECO:0000256" key="6">
    <source>
        <dbReference type="ARBA" id="ARBA00023136"/>
    </source>
</evidence>
<keyword evidence="8" id="KW-0325">Glycoprotein</keyword>
<evidence type="ECO:0000259" key="11">
    <source>
        <dbReference type="PROSITE" id="PS50262"/>
    </source>
</evidence>
<dbReference type="SUPFAM" id="SSF81321">
    <property type="entry name" value="Family A G protein-coupled receptor-like"/>
    <property type="match status" value="1"/>
</dbReference>
<evidence type="ECO:0000256" key="1">
    <source>
        <dbReference type="ARBA" id="ARBA00004651"/>
    </source>
</evidence>
<comment type="subcellular location">
    <subcellularLocation>
        <location evidence="1">Cell membrane</location>
        <topology evidence="1">Multi-pass membrane protein</topology>
    </subcellularLocation>
</comment>
<feature type="transmembrane region" description="Helical" evidence="10">
    <location>
        <begin position="238"/>
        <end position="258"/>
    </location>
</feature>
<reference evidence="12 13" key="1">
    <citation type="journal article" date="2007" name="Science">
        <title>Sea anemone genome reveals ancestral eumetazoan gene repertoire and genomic organization.</title>
        <authorList>
            <person name="Putnam N.H."/>
            <person name="Srivastava M."/>
            <person name="Hellsten U."/>
            <person name="Dirks B."/>
            <person name="Chapman J."/>
            <person name="Salamov A."/>
            <person name="Terry A."/>
            <person name="Shapiro H."/>
            <person name="Lindquist E."/>
            <person name="Kapitonov V.V."/>
            <person name="Jurka J."/>
            <person name="Genikhovich G."/>
            <person name="Grigoriev I.V."/>
            <person name="Lucas S.M."/>
            <person name="Steele R.E."/>
            <person name="Finnerty J.R."/>
            <person name="Technau U."/>
            <person name="Martindale M.Q."/>
            <person name="Rokhsar D.S."/>
        </authorList>
    </citation>
    <scope>NUCLEOTIDE SEQUENCE [LARGE SCALE GENOMIC DNA]</scope>
    <source>
        <strain evidence="13">CH2 X CH6</strain>
    </source>
</reference>
<keyword evidence="7" id="KW-0675">Receptor</keyword>
<feature type="transmembrane region" description="Helical" evidence="10">
    <location>
        <begin position="201"/>
        <end position="226"/>
    </location>
</feature>
<dbReference type="Proteomes" id="UP000001593">
    <property type="component" value="Unassembled WGS sequence"/>
</dbReference>
<keyword evidence="13" id="KW-1185">Reference proteome</keyword>
<name>A7RV10_NEMVE</name>
<evidence type="ECO:0000313" key="12">
    <source>
        <dbReference type="EMBL" id="EDO44664.1"/>
    </source>
</evidence>
<dbReference type="Pfam" id="PF00001">
    <property type="entry name" value="7tm_1"/>
    <property type="match status" value="1"/>
</dbReference>
<evidence type="ECO:0000256" key="8">
    <source>
        <dbReference type="ARBA" id="ARBA00023180"/>
    </source>
</evidence>
<dbReference type="GO" id="GO:0005886">
    <property type="term" value="C:plasma membrane"/>
    <property type="evidence" value="ECO:0000318"/>
    <property type="project" value="GO_Central"/>
</dbReference>
<evidence type="ECO:0000256" key="10">
    <source>
        <dbReference type="SAM" id="Phobius"/>
    </source>
</evidence>
<evidence type="ECO:0000313" key="13">
    <source>
        <dbReference type="Proteomes" id="UP000001593"/>
    </source>
</evidence>
<dbReference type="PROSITE" id="PS50262">
    <property type="entry name" value="G_PROTEIN_RECEP_F1_2"/>
    <property type="match status" value="1"/>
</dbReference>
<dbReference type="HOGENOM" id="CLU_009579_16_2_1"/>
<keyword evidence="3 10" id="KW-0812">Transmembrane</keyword>
<dbReference type="eggNOG" id="ENOG502QQUE">
    <property type="taxonomic scope" value="Eukaryota"/>
</dbReference>
<sequence length="336" mass="37774">MENNTDYKTDSIITLAFLTEACIIVAVNSVALAVFLSEKFLVKKSTYLLVNLTVADLMVGLTLGFQSVYELADFQYDLLICNFVNYTPLYGSAFLFMGIAIERAYAILVPLKHLLLGNKVYFIGISFIWIGAVVTNVDKIFEAVNARTQIHKQIQVTTRVILGGVSLLVMFLCYLAIWIKVKFTKPLPNQGQVTNNNTIKLTITFFCVTIISIVCFVPSQIVLVSMQYFDVNRARIEYQIALIMVYANSFANFVIYTVRMPEFRKGLCKVIKMCQPTCRLSAAQENYATTSESIGQPTLIVMNNVSLAEGEIPSYLQHAENKEKHEQIGDALSRNR</sequence>
<dbReference type="InterPro" id="IPR017452">
    <property type="entry name" value="GPCR_Rhodpsn_7TM"/>
</dbReference>
<feature type="transmembrane region" description="Helical" evidence="10">
    <location>
        <begin position="12"/>
        <end position="36"/>
    </location>
</feature>
<dbReference type="FunFam" id="1.20.1070.10:FF:000672">
    <property type="entry name" value="Predicted protein"/>
    <property type="match status" value="1"/>
</dbReference>
<keyword evidence="4 10" id="KW-1133">Transmembrane helix</keyword>
<dbReference type="PANTHER" id="PTHR24246">
    <property type="entry name" value="OLFACTORY RECEPTOR AND ADENOSINE RECEPTOR"/>
    <property type="match status" value="1"/>
</dbReference>
<dbReference type="GO" id="GO:0008528">
    <property type="term" value="F:G protein-coupled peptide receptor activity"/>
    <property type="evidence" value="ECO:0000318"/>
    <property type="project" value="GO_Central"/>
</dbReference>
<dbReference type="PhylomeDB" id="A7RV10"/>